<name>A0A0N9IFW5_9PSEU</name>
<feature type="transmembrane region" description="Helical" evidence="9">
    <location>
        <begin position="53"/>
        <end position="71"/>
    </location>
</feature>
<accession>A0A0N9IFW5</accession>
<dbReference type="GO" id="GO:0016020">
    <property type="term" value="C:membrane"/>
    <property type="evidence" value="ECO:0007669"/>
    <property type="project" value="InterPro"/>
</dbReference>
<dbReference type="EC" id="2.7.13.3" evidence="2"/>
<evidence type="ECO:0000313" key="13">
    <source>
        <dbReference type="Proteomes" id="UP000063699"/>
    </source>
</evidence>
<evidence type="ECO:0000259" key="11">
    <source>
        <dbReference type="Pfam" id="PF07730"/>
    </source>
</evidence>
<feature type="domain" description="Histidine kinase/HSP90-like ATPase" evidence="10">
    <location>
        <begin position="278"/>
        <end position="366"/>
    </location>
</feature>
<dbReference type="STRING" id="860235.AOZ06_48740"/>
<sequence>MRVVRALSLWVLTALPVLWAVVTSLPGRLPVWEAVAYLVVLAACVALVRRRPVVVLVVALAAWQVCFFSRVSVGSTVSTFTLSFGLITLSFLAGKYATAGHHGAVALAVAVGTGVIGGLVSGGADTSIAAVAGAAVFAVLPWSGGRYRRRYAEMIEAGWDRAEQSEREADQARTRERARLAAEMHDLVGHELAQAALTVGALEVSPSLPADQRAAARAARASVTAASERLADAVRLLRAEEDDAVESFDAVIDRARESGLAIDVTSDGIVQPDAVIARTIHRVLTEALTNVIKHAPGASVAVSLRSTSDGIDLDVINEPAQRPASATGSGYGLLGLAERVTLVGGRFDAGPRPQGGFAVTAHLPDKPVLTPSTSSFRRLVEQRVRHSARRTVLLAAGISGALVISVLGYLVFDAVTSTLDPADYERLRVGQAEAEISGVLPQRTRVDNADHPNCRHYGTHINPFDERRLDLYRLCFRDGVLVDKALLVRGP</sequence>
<dbReference type="PANTHER" id="PTHR24421">
    <property type="entry name" value="NITRATE/NITRITE SENSOR PROTEIN NARX-RELATED"/>
    <property type="match status" value="1"/>
</dbReference>
<dbReference type="Gene3D" id="1.20.5.1930">
    <property type="match status" value="1"/>
</dbReference>
<keyword evidence="5" id="KW-0547">Nucleotide-binding</keyword>
<keyword evidence="9" id="KW-0472">Membrane</keyword>
<dbReference type="CDD" id="cd16917">
    <property type="entry name" value="HATPase_UhpB-NarQ-NarX-like"/>
    <property type="match status" value="1"/>
</dbReference>
<dbReference type="InterPro" id="IPR050482">
    <property type="entry name" value="Sensor_HK_TwoCompSys"/>
</dbReference>
<dbReference type="Pfam" id="PF02518">
    <property type="entry name" value="HATPase_c"/>
    <property type="match status" value="1"/>
</dbReference>
<keyword evidence="4" id="KW-0808">Transferase</keyword>
<dbReference type="PANTHER" id="PTHR24421:SF10">
    <property type="entry name" value="NITRATE_NITRITE SENSOR PROTEIN NARQ"/>
    <property type="match status" value="1"/>
</dbReference>
<evidence type="ECO:0000256" key="7">
    <source>
        <dbReference type="ARBA" id="ARBA00022840"/>
    </source>
</evidence>
<protein>
    <recommendedName>
        <fullName evidence="2">histidine kinase</fullName>
        <ecNumber evidence="2">2.7.13.3</ecNumber>
    </recommendedName>
</protein>
<feature type="transmembrane region" description="Helical" evidence="9">
    <location>
        <begin position="392"/>
        <end position="412"/>
    </location>
</feature>
<evidence type="ECO:0000256" key="6">
    <source>
        <dbReference type="ARBA" id="ARBA00022777"/>
    </source>
</evidence>
<dbReference type="Pfam" id="PF07730">
    <property type="entry name" value="HisKA_3"/>
    <property type="match status" value="1"/>
</dbReference>
<feature type="transmembrane region" description="Helical" evidence="9">
    <location>
        <begin position="104"/>
        <end position="121"/>
    </location>
</feature>
<evidence type="ECO:0000256" key="1">
    <source>
        <dbReference type="ARBA" id="ARBA00000085"/>
    </source>
</evidence>
<evidence type="ECO:0000313" key="12">
    <source>
        <dbReference type="EMBL" id="ALG13712.1"/>
    </source>
</evidence>
<dbReference type="Proteomes" id="UP000063699">
    <property type="component" value="Chromosome"/>
</dbReference>
<feature type="transmembrane region" description="Helical" evidence="9">
    <location>
        <begin position="127"/>
        <end position="144"/>
    </location>
</feature>
<keyword evidence="3" id="KW-0597">Phosphoprotein</keyword>
<organism evidence="12 13">
    <name type="scientific">Kibdelosporangium phytohabitans</name>
    <dbReference type="NCBI Taxonomy" id="860235"/>
    <lineage>
        <taxon>Bacteria</taxon>
        <taxon>Bacillati</taxon>
        <taxon>Actinomycetota</taxon>
        <taxon>Actinomycetes</taxon>
        <taxon>Pseudonocardiales</taxon>
        <taxon>Pseudonocardiaceae</taxon>
        <taxon>Kibdelosporangium</taxon>
    </lineage>
</organism>
<reference evidence="12 13" key="1">
    <citation type="submission" date="2015-07" db="EMBL/GenBank/DDBJ databases">
        <title>Genome sequencing of Kibdelosporangium phytohabitans.</title>
        <authorList>
            <person name="Qin S."/>
            <person name="Xing K."/>
        </authorList>
    </citation>
    <scope>NUCLEOTIDE SEQUENCE [LARGE SCALE GENOMIC DNA]</scope>
    <source>
        <strain evidence="12 13">KLBMP1111</strain>
    </source>
</reference>
<dbReference type="GO" id="GO:0005524">
    <property type="term" value="F:ATP binding"/>
    <property type="evidence" value="ECO:0007669"/>
    <property type="project" value="UniProtKB-KW"/>
</dbReference>
<dbReference type="SUPFAM" id="SSF55874">
    <property type="entry name" value="ATPase domain of HSP90 chaperone/DNA topoisomerase II/histidine kinase"/>
    <property type="match status" value="1"/>
</dbReference>
<keyword evidence="7" id="KW-0067">ATP-binding</keyword>
<dbReference type="InterPro" id="IPR011712">
    <property type="entry name" value="Sig_transdc_His_kin_sub3_dim/P"/>
</dbReference>
<dbReference type="GO" id="GO:0046983">
    <property type="term" value="F:protein dimerization activity"/>
    <property type="evidence" value="ECO:0007669"/>
    <property type="project" value="InterPro"/>
</dbReference>
<keyword evidence="6" id="KW-0418">Kinase</keyword>
<dbReference type="InterPro" id="IPR036890">
    <property type="entry name" value="HATPase_C_sf"/>
</dbReference>
<feature type="domain" description="Signal transduction histidine kinase subgroup 3 dimerisation and phosphoacceptor" evidence="11">
    <location>
        <begin position="176"/>
        <end position="240"/>
    </location>
</feature>
<proteinExistence type="predicted"/>
<dbReference type="AlphaFoldDB" id="A0A0N9IFW5"/>
<dbReference type="GO" id="GO:0000155">
    <property type="term" value="F:phosphorelay sensor kinase activity"/>
    <property type="evidence" value="ECO:0007669"/>
    <property type="project" value="InterPro"/>
</dbReference>
<gene>
    <name evidence="12" type="ORF">AOZ06_48740</name>
</gene>
<evidence type="ECO:0000256" key="2">
    <source>
        <dbReference type="ARBA" id="ARBA00012438"/>
    </source>
</evidence>
<keyword evidence="9" id="KW-0812">Transmembrane</keyword>
<dbReference type="EMBL" id="CP012752">
    <property type="protein sequence ID" value="ALG13712.1"/>
    <property type="molecule type" value="Genomic_DNA"/>
</dbReference>
<evidence type="ECO:0000256" key="5">
    <source>
        <dbReference type="ARBA" id="ARBA00022741"/>
    </source>
</evidence>
<keyword evidence="13" id="KW-1185">Reference proteome</keyword>
<evidence type="ECO:0000256" key="9">
    <source>
        <dbReference type="SAM" id="Phobius"/>
    </source>
</evidence>
<evidence type="ECO:0000256" key="4">
    <source>
        <dbReference type="ARBA" id="ARBA00022679"/>
    </source>
</evidence>
<evidence type="ECO:0000259" key="10">
    <source>
        <dbReference type="Pfam" id="PF02518"/>
    </source>
</evidence>
<dbReference type="KEGG" id="kphy:AOZ06_48740"/>
<dbReference type="Gene3D" id="3.30.565.10">
    <property type="entry name" value="Histidine kinase-like ATPase, C-terminal domain"/>
    <property type="match status" value="1"/>
</dbReference>
<comment type="catalytic activity">
    <reaction evidence="1">
        <text>ATP + protein L-histidine = ADP + protein N-phospho-L-histidine.</text>
        <dbReference type="EC" id="2.7.13.3"/>
    </reaction>
</comment>
<evidence type="ECO:0000256" key="8">
    <source>
        <dbReference type="ARBA" id="ARBA00023012"/>
    </source>
</evidence>
<evidence type="ECO:0000256" key="3">
    <source>
        <dbReference type="ARBA" id="ARBA00022553"/>
    </source>
</evidence>
<keyword evidence="9" id="KW-1133">Transmembrane helix</keyword>
<feature type="transmembrane region" description="Helical" evidence="9">
    <location>
        <begin position="30"/>
        <end position="48"/>
    </location>
</feature>
<keyword evidence="8" id="KW-0902">Two-component regulatory system</keyword>
<dbReference type="InterPro" id="IPR003594">
    <property type="entry name" value="HATPase_dom"/>
</dbReference>
<feature type="transmembrane region" description="Helical" evidence="9">
    <location>
        <begin position="77"/>
        <end position="97"/>
    </location>
</feature>